<comment type="subcellular location">
    <subcellularLocation>
        <location evidence="1">Cell outer membrane</location>
    </subcellularLocation>
</comment>
<evidence type="ECO:0000256" key="1">
    <source>
        <dbReference type="ARBA" id="ARBA00004442"/>
    </source>
</evidence>
<feature type="domain" description="RagB/SusD" evidence="6">
    <location>
        <begin position="310"/>
        <end position="596"/>
    </location>
</feature>
<evidence type="ECO:0000256" key="2">
    <source>
        <dbReference type="ARBA" id="ARBA00006275"/>
    </source>
</evidence>
<evidence type="ECO:0000256" key="5">
    <source>
        <dbReference type="ARBA" id="ARBA00023237"/>
    </source>
</evidence>
<keyword evidence="5" id="KW-0998">Cell outer membrane</keyword>
<dbReference type="PROSITE" id="PS51257">
    <property type="entry name" value="PROKAR_LIPOPROTEIN"/>
    <property type="match status" value="1"/>
</dbReference>
<evidence type="ECO:0000259" key="6">
    <source>
        <dbReference type="Pfam" id="PF07980"/>
    </source>
</evidence>
<evidence type="ECO:0000259" key="7">
    <source>
        <dbReference type="Pfam" id="PF14322"/>
    </source>
</evidence>
<dbReference type="RefSeq" id="WP_378961488.1">
    <property type="nucleotide sequence ID" value="NZ_JBHRXC010000016.1"/>
</dbReference>
<dbReference type="Pfam" id="PF14322">
    <property type="entry name" value="SusD-like_3"/>
    <property type="match status" value="1"/>
</dbReference>
<proteinExistence type="inferred from homology"/>
<keyword evidence="4" id="KW-0472">Membrane</keyword>
<evidence type="ECO:0000256" key="4">
    <source>
        <dbReference type="ARBA" id="ARBA00023136"/>
    </source>
</evidence>
<dbReference type="Pfam" id="PF07980">
    <property type="entry name" value="SusD_RagB"/>
    <property type="match status" value="1"/>
</dbReference>
<protein>
    <submittedName>
        <fullName evidence="8">RagB/SusD family nutrient uptake outer membrane protein</fullName>
    </submittedName>
</protein>
<evidence type="ECO:0000313" key="8">
    <source>
        <dbReference type="EMBL" id="MFC4197845.1"/>
    </source>
</evidence>
<name>A0ABV8NPU4_9SPHI</name>
<dbReference type="InterPro" id="IPR011990">
    <property type="entry name" value="TPR-like_helical_dom_sf"/>
</dbReference>
<dbReference type="SUPFAM" id="SSF48452">
    <property type="entry name" value="TPR-like"/>
    <property type="match status" value="1"/>
</dbReference>
<gene>
    <name evidence="8" type="ORF">ACFOUY_14160</name>
</gene>
<comment type="caution">
    <text evidence="8">The sequence shown here is derived from an EMBL/GenBank/DDBJ whole genome shotgun (WGS) entry which is preliminary data.</text>
</comment>
<sequence>MKKILFLTFAALLMVVSCKKDPLDQTPDGKITLEEVFTDKDRTEAYLSTAYSRIPDYFWKYSFFAFLAGITDEAKDSDVGNNAGNIASFWNTGSLSLSTNPLEAYGGQGKGISRYVTYWSGIRDCNVFLANIPKASVANEDYRKRFTAEAKVLRSFYYLELIKQFGGMPIVDKPFEVTFDYASLKRPTFQECVNFIVKNCDEAIAEPQFPLRITLETERGRFTKAVAYAIKSQALLYNASPLWNPTNDVAKWTASANASKEAIAALAATGQFALHPNYGNYFLNQSDLSPSPGDKETIFEINEASNGTFSVINSIPSKPGMFKAGSCPSQELVDAYDMQINPIAGGVAGEPAILGYSDADHLQPIINNSGPGPASGYARARPYVGRDPRFYATVWFNGAQYDNINGAIHTIETFQGGADQLIKNPPNRANTHTGYYLRKFIDPRIQSNQPHNSRWKKYRLAEIYLNLAEAENEANGPTAAAYAAVNVVRNRSQMPNLPVGLDKDQFRVRVRRERRVEFAMEEHRFWDVRRWKILDQTDKVVTGMEIIKDPITGAFTYNRFVTERRNAWTDKYLIFPIPLGEASIIPDFDLHQNPGW</sequence>
<dbReference type="EMBL" id="JBHSBY010000129">
    <property type="protein sequence ID" value="MFC4197845.1"/>
    <property type="molecule type" value="Genomic_DNA"/>
</dbReference>
<accession>A0ABV8NPU4</accession>
<dbReference type="InterPro" id="IPR012944">
    <property type="entry name" value="SusD_RagB_dom"/>
</dbReference>
<evidence type="ECO:0000313" key="9">
    <source>
        <dbReference type="Proteomes" id="UP001595792"/>
    </source>
</evidence>
<evidence type="ECO:0000256" key="3">
    <source>
        <dbReference type="ARBA" id="ARBA00022729"/>
    </source>
</evidence>
<dbReference type="InterPro" id="IPR033985">
    <property type="entry name" value="SusD-like_N"/>
</dbReference>
<keyword evidence="3" id="KW-0732">Signal</keyword>
<comment type="similarity">
    <text evidence="2">Belongs to the SusD family.</text>
</comment>
<feature type="domain" description="SusD-like N-terminal" evidence="7">
    <location>
        <begin position="76"/>
        <end position="233"/>
    </location>
</feature>
<organism evidence="8 9">
    <name type="scientific">Pedobacter jamesrossensis</name>
    <dbReference type="NCBI Taxonomy" id="1908238"/>
    <lineage>
        <taxon>Bacteria</taxon>
        <taxon>Pseudomonadati</taxon>
        <taxon>Bacteroidota</taxon>
        <taxon>Sphingobacteriia</taxon>
        <taxon>Sphingobacteriales</taxon>
        <taxon>Sphingobacteriaceae</taxon>
        <taxon>Pedobacter</taxon>
    </lineage>
</organism>
<dbReference type="Gene3D" id="1.25.40.390">
    <property type="match status" value="1"/>
</dbReference>
<dbReference type="Proteomes" id="UP001595792">
    <property type="component" value="Unassembled WGS sequence"/>
</dbReference>
<keyword evidence="9" id="KW-1185">Reference proteome</keyword>
<reference evidence="9" key="1">
    <citation type="journal article" date="2019" name="Int. J. Syst. Evol. Microbiol.">
        <title>The Global Catalogue of Microorganisms (GCM) 10K type strain sequencing project: providing services to taxonomists for standard genome sequencing and annotation.</title>
        <authorList>
            <consortium name="The Broad Institute Genomics Platform"/>
            <consortium name="The Broad Institute Genome Sequencing Center for Infectious Disease"/>
            <person name="Wu L."/>
            <person name="Ma J."/>
        </authorList>
    </citation>
    <scope>NUCLEOTIDE SEQUENCE [LARGE SCALE GENOMIC DNA]</scope>
    <source>
        <strain evidence="9">CCM 8689</strain>
    </source>
</reference>